<evidence type="ECO:0000313" key="3">
    <source>
        <dbReference type="Proteomes" id="UP000239736"/>
    </source>
</evidence>
<evidence type="ECO:0008006" key="4">
    <source>
        <dbReference type="Google" id="ProtNLM"/>
    </source>
</evidence>
<feature type="transmembrane region" description="Helical" evidence="1">
    <location>
        <begin position="210"/>
        <end position="229"/>
    </location>
</feature>
<feature type="transmembrane region" description="Helical" evidence="1">
    <location>
        <begin position="249"/>
        <end position="273"/>
    </location>
</feature>
<sequence>MMHYPDIRKPTDSTPMAGIFLGAAVAFLVLCAAFWPFVADDAFIVGRYALNAANGHGLVYNIGERVSALTSPLHALIESAVAIFTSDPVHVYRLAAPLVVLAGWLVAIRHTGLRGHALWTFTLLSLFSPFLILWTVGGLETPLLTCLATIFVARLTVIVRRGRAFDADFLWLGALAAAMFLTRHDSAVVTAPILLAITFAEYRRPSLWRAAILAAVIAGSWLAFAAIYYGDIFPTSFYLKLALGGRAPIDSISALVNFVALSGLLVAALAVRLPRIAERPAISRAILRGGAVATILFLVYASRASGQHMMFGYRLFVPWLMPAALVLSQAIARPRAAMTTVFAIWQIVMLGVVYFIGVNPAPLRALPGLNHAFAEYEYIRPRMFLEWSEMLKHQAADITQHWEDLNRTETPKIYLRSGGMGYWLPDFYVFETLVSYRHDCGEPARAMIRASHYAQQLGFSMTGTMVEQIARERADIPDDAPLLFATTIEWMGRPEVTGYLFGPEPVEISLGDTVNAKCVLNDAARQIAETE</sequence>
<dbReference type="OrthoDB" id="5496074at2"/>
<dbReference type="RefSeq" id="WP_104072229.1">
    <property type="nucleotide sequence ID" value="NZ_PRDS01000009.1"/>
</dbReference>
<evidence type="ECO:0000313" key="2">
    <source>
        <dbReference type="EMBL" id="PPB79748.1"/>
    </source>
</evidence>
<feature type="transmembrane region" description="Helical" evidence="1">
    <location>
        <begin position="339"/>
        <end position="357"/>
    </location>
</feature>
<proteinExistence type="predicted"/>
<feature type="transmembrane region" description="Helical" evidence="1">
    <location>
        <begin position="117"/>
        <end position="136"/>
    </location>
</feature>
<dbReference type="AlphaFoldDB" id="A0A2S5JED8"/>
<protein>
    <recommendedName>
        <fullName evidence="4">Dolichyl-phosphate-mannose-protein mannosyltransferase</fullName>
    </recommendedName>
</protein>
<organism evidence="2 3">
    <name type="scientific">Albidovulum inexpectatum</name>
    <dbReference type="NCBI Taxonomy" id="196587"/>
    <lineage>
        <taxon>Bacteria</taxon>
        <taxon>Pseudomonadati</taxon>
        <taxon>Pseudomonadota</taxon>
        <taxon>Alphaproteobacteria</taxon>
        <taxon>Rhodobacterales</taxon>
        <taxon>Paracoccaceae</taxon>
        <taxon>Albidovulum</taxon>
    </lineage>
</organism>
<name>A0A2S5JED8_9RHOB</name>
<feature type="transmembrane region" description="Helical" evidence="1">
    <location>
        <begin position="311"/>
        <end position="332"/>
    </location>
</feature>
<evidence type="ECO:0000256" key="1">
    <source>
        <dbReference type="SAM" id="Phobius"/>
    </source>
</evidence>
<feature type="transmembrane region" description="Helical" evidence="1">
    <location>
        <begin position="16"/>
        <end position="38"/>
    </location>
</feature>
<keyword evidence="1" id="KW-0472">Membrane</keyword>
<feature type="transmembrane region" description="Helical" evidence="1">
    <location>
        <begin position="285"/>
        <end position="305"/>
    </location>
</feature>
<keyword evidence="1" id="KW-1133">Transmembrane helix</keyword>
<keyword evidence="3" id="KW-1185">Reference proteome</keyword>
<comment type="caution">
    <text evidence="2">The sequence shown here is derived from an EMBL/GenBank/DDBJ whole genome shotgun (WGS) entry which is preliminary data.</text>
</comment>
<keyword evidence="1" id="KW-0812">Transmembrane</keyword>
<feature type="transmembrane region" description="Helical" evidence="1">
    <location>
        <begin position="142"/>
        <end position="159"/>
    </location>
</feature>
<accession>A0A2S5JED8</accession>
<gene>
    <name evidence="2" type="ORF">LV82_02539</name>
</gene>
<dbReference type="Proteomes" id="UP000239736">
    <property type="component" value="Unassembled WGS sequence"/>
</dbReference>
<dbReference type="EMBL" id="PRDS01000009">
    <property type="protein sequence ID" value="PPB79748.1"/>
    <property type="molecule type" value="Genomic_DNA"/>
</dbReference>
<feature type="transmembrane region" description="Helical" evidence="1">
    <location>
        <begin position="91"/>
        <end position="108"/>
    </location>
</feature>
<reference evidence="2 3" key="1">
    <citation type="submission" date="2018-01" db="EMBL/GenBank/DDBJ databases">
        <title>Genomic Encyclopedia of Archaeal and Bacterial Type Strains, Phase II (KMG-II): from individual species to whole genera.</title>
        <authorList>
            <person name="Goeker M."/>
        </authorList>
    </citation>
    <scope>NUCLEOTIDE SEQUENCE [LARGE SCALE GENOMIC DNA]</scope>
    <source>
        <strain evidence="2 3">DSM 12048</strain>
    </source>
</reference>